<evidence type="ECO:0000313" key="2">
    <source>
        <dbReference type="Proteomes" id="UP000199403"/>
    </source>
</evidence>
<dbReference type="AlphaFoldDB" id="A0A1H7A8Q8"/>
<dbReference type="EMBL" id="FNZH01000006">
    <property type="protein sequence ID" value="SEJ61798.1"/>
    <property type="molecule type" value="Genomic_DNA"/>
</dbReference>
<accession>A0A1H7A8Q8</accession>
<gene>
    <name evidence="1" type="ORF">SAMN05192553_106105</name>
</gene>
<evidence type="ECO:0000313" key="1">
    <source>
        <dbReference type="EMBL" id="SEJ61798.1"/>
    </source>
</evidence>
<keyword evidence="2" id="KW-1185">Reference proteome</keyword>
<dbReference type="SUPFAM" id="SSF53756">
    <property type="entry name" value="UDP-Glycosyltransferase/glycogen phosphorylase"/>
    <property type="match status" value="1"/>
</dbReference>
<organism evidence="1 2">
    <name type="scientific">Cyclobacterium xiamenense</name>
    <dbReference type="NCBI Taxonomy" id="1297121"/>
    <lineage>
        <taxon>Bacteria</taxon>
        <taxon>Pseudomonadati</taxon>
        <taxon>Bacteroidota</taxon>
        <taxon>Cytophagia</taxon>
        <taxon>Cytophagales</taxon>
        <taxon>Cyclobacteriaceae</taxon>
        <taxon>Cyclobacterium</taxon>
    </lineage>
</organism>
<sequence>MSLFYFYSIIKKKILNYFFYHLLNRKYDLIIFDNILPLSFSPWRNFEFEWLVKLIDNSKIVCSLTGFKKFSNEATISHSRNELVEGYPNLHRKLHMKRLFNGYNTKLFYCLFYDNLLANLSFLRKSKTPFIFTLYPGGGFLFNNPIVDKNLHEIFSLSNFKGVIVNQYATRNYIESNFTIKKESIFLIPGVPFNDTVYLDKVNFLKEFSGKLKILFMAQKNMAGGKDKGFDFFISISKILIRKGYDVCFEIIGNFDESDLDSQTDQSYYFFHGRLNEDQFPAVLNETHMIISPNKPFVLKPGSFDGFPLGTCVIAGYFINGLFLTDFLEESHSTGWIDGYNFCKLDGDLDNSCNKIILYINNREKLKKIALNAREKVKNDYSFRNQIIPRIELFKTILLS</sequence>
<reference evidence="2" key="1">
    <citation type="submission" date="2016-10" db="EMBL/GenBank/DDBJ databases">
        <authorList>
            <person name="Varghese N."/>
            <person name="Submissions S."/>
        </authorList>
    </citation>
    <scope>NUCLEOTIDE SEQUENCE [LARGE SCALE GENOMIC DNA]</scope>
    <source>
        <strain evidence="2">IBRC-M 10761</strain>
    </source>
</reference>
<dbReference type="GO" id="GO:0016740">
    <property type="term" value="F:transferase activity"/>
    <property type="evidence" value="ECO:0007669"/>
    <property type="project" value="UniProtKB-KW"/>
</dbReference>
<dbReference type="Gene3D" id="3.40.50.2000">
    <property type="entry name" value="Glycogen Phosphorylase B"/>
    <property type="match status" value="1"/>
</dbReference>
<keyword evidence="1" id="KW-0808">Transferase</keyword>
<proteinExistence type="predicted"/>
<protein>
    <submittedName>
        <fullName evidence="1">Glycosyltransferase involved in cell wall bisynthesis</fullName>
    </submittedName>
</protein>
<dbReference type="STRING" id="1416801.SAMN05192553_106105"/>
<name>A0A1H7A8Q8_9BACT</name>
<dbReference type="Proteomes" id="UP000199403">
    <property type="component" value="Unassembled WGS sequence"/>
</dbReference>